<dbReference type="CDD" id="cd11537">
    <property type="entry name" value="NTP-PPase_RS21-C6_like"/>
    <property type="match status" value="1"/>
</dbReference>
<feature type="domain" description="YbaK/aminoacyl-tRNA synthetase-associated" evidence="1">
    <location>
        <begin position="125"/>
        <end position="239"/>
    </location>
</feature>
<proteinExistence type="predicted"/>
<gene>
    <name evidence="2" type="ORF">ENL40_05355</name>
</gene>
<evidence type="ECO:0000259" key="1">
    <source>
        <dbReference type="Pfam" id="PF04073"/>
    </source>
</evidence>
<dbReference type="Gene3D" id="1.10.287.1080">
    <property type="entry name" value="MazG-like"/>
    <property type="match status" value="1"/>
</dbReference>
<dbReference type="SUPFAM" id="SSF101386">
    <property type="entry name" value="all-alpha NTP pyrophosphatases"/>
    <property type="match status" value="1"/>
</dbReference>
<comment type="caution">
    <text evidence="2">The sequence shown here is derived from an EMBL/GenBank/DDBJ whole genome shotgun (WGS) entry which is preliminary data.</text>
</comment>
<dbReference type="PANTHER" id="PTHR46523">
    <property type="entry name" value="DCTP PYROPHOSPHATASE 1"/>
    <property type="match status" value="1"/>
</dbReference>
<dbReference type="AlphaFoldDB" id="A0A7C5JZ28"/>
<dbReference type="PANTHER" id="PTHR46523:SF1">
    <property type="entry name" value="DCTP PYROPHOSPHATASE 1"/>
    <property type="match status" value="1"/>
</dbReference>
<dbReference type="Pfam" id="PF04073">
    <property type="entry name" value="tRNA_edit"/>
    <property type="match status" value="1"/>
</dbReference>
<dbReference type="GO" id="GO:0005829">
    <property type="term" value="C:cytosol"/>
    <property type="evidence" value="ECO:0007669"/>
    <property type="project" value="TreeGrafter"/>
</dbReference>
<dbReference type="InterPro" id="IPR052555">
    <property type="entry name" value="dCTP_Pyrophosphatase"/>
</dbReference>
<dbReference type="GO" id="GO:0002161">
    <property type="term" value="F:aminoacyl-tRNA deacylase activity"/>
    <property type="evidence" value="ECO:0007669"/>
    <property type="project" value="InterPro"/>
</dbReference>
<dbReference type="Proteomes" id="UP000886217">
    <property type="component" value="Unassembled WGS sequence"/>
</dbReference>
<dbReference type="Gene3D" id="3.90.960.10">
    <property type="entry name" value="YbaK/aminoacyl-tRNA synthetase-associated domain"/>
    <property type="match status" value="1"/>
</dbReference>
<dbReference type="InterPro" id="IPR007214">
    <property type="entry name" value="YbaK/aa-tRNA-synth-assoc-dom"/>
</dbReference>
<evidence type="ECO:0000313" key="2">
    <source>
        <dbReference type="EMBL" id="HHI00880.1"/>
    </source>
</evidence>
<name>A0A7C5JZ28_THELI</name>
<dbReference type="GO" id="GO:0042262">
    <property type="term" value="P:DNA protection"/>
    <property type="evidence" value="ECO:0007669"/>
    <property type="project" value="TreeGrafter"/>
</dbReference>
<dbReference type="EMBL" id="DRTU01000221">
    <property type="protein sequence ID" value="HHI00880.1"/>
    <property type="molecule type" value="Genomic_DNA"/>
</dbReference>
<dbReference type="InterPro" id="IPR025984">
    <property type="entry name" value="DCTPP"/>
</dbReference>
<dbReference type="GO" id="GO:0006253">
    <property type="term" value="P:dCTP catabolic process"/>
    <property type="evidence" value="ECO:0007669"/>
    <property type="project" value="TreeGrafter"/>
</dbReference>
<dbReference type="Pfam" id="PF12643">
    <property type="entry name" value="MazG-like"/>
    <property type="match status" value="1"/>
</dbReference>
<accession>A0A7C5JZ28</accession>
<reference evidence="2" key="1">
    <citation type="journal article" date="2020" name="mSystems">
        <title>Genome- and Community-Level Interaction Insights into Carbon Utilization and Element Cycling Functions of Hydrothermarchaeota in Hydrothermal Sediment.</title>
        <authorList>
            <person name="Zhou Z."/>
            <person name="Liu Y."/>
            <person name="Xu W."/>
            <person name="Pan J."/>
            <person name="Luo Z.H."/>
            <person name="Li M."/>
        </authorList>
    </citation>
    <scope>NUCLEOTIDE SEQUENCE [LARGE SCALE GENOMIC DNA]</scope>
    <source>
        <strain evidence="2">HyVt-93</strain>
    </source>
</reference>
<dbReference type="GO" id="GO:0047840">
    <property type="term" value="F:dCTP diphosphatase activity"/>
    <property type="evidence" value="ECO:0007669"/>
    <property type="project" value="TreeGrafter"/>
</dbReference>
<protein>
    <submittedName>
        <fullName evidence="2">Nucleotide pyrophosphohydrolase</fullName>
    </submittedName>
</protein>
<dbReference type="InterPro" id="IPR036754">
    <property type="entry name" value="YbaK/aa-tRNA-synt-asso_dom_sf"/>
</dbReference>
<organism evidence="2">
    <name type="scientific">Thermococcus litoralis</name>
    <dbReference type="NCBI Taxonomy" id="2265"/>
    <lineage>
        <taxon>Archaea</taxon>
        <taxon>Methanobacteriati</taxon>
        <taxon>Methanobacteriota</taxon>
        <taxon>Thermococci</taxon>
        <taxon>Thermococcales</taxon>
        <taxon>Thermococcaceae</taxon>
        <taxon>Thermococcus</taxon>
    </lineage>
</organism>
<sequence>MNFKEIEKKVVQFRDERFWGKYHTPKNLAISLAVEVGELLEHFQWDTNEEILQSIKDPKRKEKIVDEIADVVIYLTLLAHELNIDLDEALKRKLKKNEEKYPAKVIRVEEIVKDLGGEIIDAKGEVKSVNQVVELLGVKPENIIKSLVFIVNESEPLLVIVDGKSKASLEKLKNIFGNIRMAKPKEVEEITSYKIGEVPPVGIPVKIVVDKRVLEREFVIGGGGSINRLSKLSPKKIVEFQKAEVLDVSE</sequence>
<dbReference type="SUPFAM" id="SSF55826">
    <property type="entry name" value="YbaK/ProRS associated domain"/>
    <property type="match status" value="1"/>
</dbReference>